<dbReference type="InterPro" id="IPR045282">
    <property type="entry name" value="At4g08330-like"/>
</dbReference>
<dbReference type="EMBL" id="JACEIK010000662">
    <property type="protein sequence ID" value="MCD7460607.1"/>
    <property type="molecule type" value="Genomic_DNA"/>
</dbReference>
<evidence type="ECO:0000313" key="2">
    <source>
        <dbReference type="EMBL" id="MCD7460607.1"/>
    </source>
</evidence>
<feature type="chain" id="PRO_5045090568" evidence="1">
    <location>
        <begin position="23"/>
        <end position="161"/>
    </location>
</feature>
<organism evidence="2 3">
    <name type="scientific">Datura stramonium</name>
    <name type="common">Jimsonweed</name>
    <name type="synonym">Common thornapple</name>
    <dbReference type="NCBI Taxonomy" id="4076"/>
    <lineage>
        <taxon>Eukaryota</taxon>
        <taxon>Viridiplantae</taxon>
        <taxon>Streptophyta</taxon>
        <taxon>Embryophyta</taxon>
        <taxon>Tracheophyta</taxon>
        <taxon>Spermatophyta</taxon>
        <taxon>Magnoliopsida</taxon>
        <taxon>eudicotyledons</taxon>
        <taxon>Gunneridae</taxon>
        <taxon>Pentapetalae</taxon>
        <taxon>asterids</taxon>
        <taxon>lamiids</taxon>
        <taxon>Solanales</taxon>
        <taxon>Solanaceae</taxon>
        <taxon>Solanoideae</taxon>
        <taxon>Datureae</taxon>
        <taxon>Datura</taxon>
    </lineage>
</organism>
<accession>A0ABS8SQ48</accession>
<evidence type="ECO:0000256" key="1">
    <source>
        <dbReference type="SAM" id="SignalP"/>
    </source>
</evidence>
<keyword evidence="1" id="KW-0732">Signal</keyword>
<evidence type="ECO:0000313" key="3">
    <source>
        <dbReference type="Proteomes" id="UP000823775"/>
    </source>
</evidence>
<reference evidence="2 3" key="1">
    <citation type="journal article" date="2021" name="BMC Genomics">
        <title>Datura genome reveals duplications of psychoactive alkaloid biosynthetic genes and high mutation rate following tissue culture.</title>
        <authorList>
            <person name="Rajewski A."/>
            <person name="Carter-House D."/>
            <person name="Stajich J."/>
            <person name="Litt A."/>
        </authorList>
    </citation>
    <scope>NUCLEOTIDE SEQUENCE [LARGE SCALE GENOMIC DNA]</scope>
    <source>
        <strain evidence="2">AR-01</strain>
    </source>
</reference>
<sequence length="161" mass="17509">MALFKIPLILLVSWLLTTTIMATNMLKIKPGQDIAARLQVLQGEDGGGGGDEASMTSRDPLVQRNSPALTEDLMVLLRFTIPASVSGKIYYSTNKYGKSIKKGMISSLSIDESRFTQVDEFKQMHQIQLSAVKQPLIESTIKISSLQPSSSASVPPLPSDI</sequence>
<proteinExistence type="predicted"/>
<feature type="signal peptide" evidence="1">
    <location>
        <begin position="1"/>
        <end position="22"/>
    </location>
</feature>
<dbReference type="Proteomes" id="UP000823775">
    <property type="component" value="Unassembled WGS sequence"/>
</dbReference>
<gene>
    <name evidence="2" type="ORF">HAX54_043886</name>
</gene>
<protein>
    <submittedName>
        <fullName evidence="2">Uncharacterized protein</fullName>
    </submittedName>
</protein>
<comment type="caution">
    <text evidence="2">The sequence shown here is derived from an EMBL/GenBank/DDBJ whole genome shotgun (WGS) entry which is preliminary data.</text>
</comment>
<name>A0ABS8SQ48_DATST</name>
<dbReference type="Pfam" id="PF24046">
    <property type="entry name" value="At4g08330"/>
    <property type="match status" value="1"/>
</dbReference>
<keyword evidence="3" id="KW-1185">Reference proteome</keyword>